<gene>
    <name evidence="1" type="ORF">Patl1_21165</name>
</gene>
<evidence type="ECO:0000313" key="2">
    <source>
        <dbReference type="Proteomes" id="UP001164250"/>
    </source>
</evidence>
<name>A0ACC1BJR7_9ROSI</name>
<proteinExistence type="predicted"/>
<sequence>MKFLAYLTCTLADVKCVSRLRFVDRTIVCSGNFLIVYAFFAISN</sequence>
<reference evidence="2" key="1">
    <citation type="journal article" date="2023" name="G3 (Bethesda)">
        <title>Genome assembly and association tests identify interacting loci associated with vigor, precocity, and sex in interspecific pistachio rootstocks.</title>
        <authorList>
            <person name="Palmer W."/>
            <person name="Jacygrad E."/>
            <person name="Sagayaradj S."/>
            <person name="Cavanaugh K."/>
            <person name="Han R."/>
            <person name="Bertier L."/>
            <person name="Beede B."/>
            <person name="Kafkas S."/>
            <person name="Golino D."/>
            <person name="Preece J."/>
            <person name="Michelmore R."/>
        </authorList>
    </citation>
    <scope>NUCLEOTIDE SEQUENCE [LARGE SCALE GENOMIC DNA]</scope>
</reference>
<accession>A0ACC1BJR7</accession>
<organism evidence="1 2">
    <name type="scientific">Pistacia atlantica</name>
    <dbReference type="NCBI Taxonomy" id="434234"/>
    <lineage>
        <taxon>Eukaryota</taxon>
        <taxon>Viridiplantae</taxon>
        <taxon>Streptophyta</taxon>
        <taxon>Embryophyta</taxon>
        <taxon>Tracheophyta</taxon>
        <taxon>Spermatophyta</taxon>
        <taxon>Magnoliopsida</taxon>
        <taxon>eudicotyledons</taxon>
        <taxon>Gunneridae</taxon>
        <taxon>Pentapetalae</taxon>
        <taxon>rosids</taxon>
        <taxon>malvids</taxon>
        <taxon>Sapindales</taxon>
        <taxon>Anacardiaceae</taxon>
        <taxon>Pistacia</taxon>
    </lineage>
</organism>
<dbReference type="Proteomes" id="UP001164250">
    <property type="component" value="Chromosome 4"/>
</dbReference>
<keyword evidence="2" id="KW-1185">Reference proteome</keyword>
<dbReference type="EMBL" id="CM047900">
    <property type="protein sequence ID" value="KAJ0099062.1"/>
    <property type="molecule type" value="Genomic_DNA"/>
</dbReference>
<comment type="caution">
    <text evidence="1">The sequence shown here is derived from an EMBL/GenBank/DDBJ whole genome shotgun (WGS) entry which is preliminary data.</text>
</comment>
<protein>
    <submittedName>
        <fullName evidence="1">Uncharacterized protein</fullName>
    </submittedName>
</protein>
<evidence type="ECO:0000313" key="1">
    <source>
        <dbReference type="EMBL" id="KAJ0099062.1"/>
    </source>
</evidence>